<dbReference type="GO" id="GO:0005506">
    <property type="term" value="F:iron ion binding"/>
    <property type="evidence" value="ECO:0007669"/>
    <property type="project" value="InterPro"/>
</dbReference>
<protein>
    <submittedName>
        <fullName evidence="15">Cytochrome P450 6a13</fullName>
    </submittedName>
</protein>
<name>A0A9Q0RWA7_9DIPT</name>
<dbReference type="Pfam" id="PF00067">
    <property type="entry name" value="p450"/>
    <property type="match status" value="1"/>
</dbReference>
<evidence type="ECO:0000256" key="12">
    <source>
        <dbReference type="ARBA" id="ARBA00023136"/>
    </source>
</evidence>
<dbReference type="PANTHER" id="PTHR24292">
    <property type="entry name" value="CYTOCHROME P450"/>
    <property type="match status" value="1"/>
</dbReference>
<feature type="binding site" description="axial binding residue" evidence="13">
    <location>
        <position position="436"/>
    </location>
    <ligand>
        <name>heme</name>
        <dbReference type="ChEBI" id="CHEBI:30413"/>
    </ligand>
    <ligandPart>
        <name>Fe</name>
        <dbReference type="ChEBI" id="CHEBI:18248"/>
    </ligandPart>
</feature>
<evidence type="ECO:0000256" key="14">
    <source>
        <dbReference type="RuleBase" id="RU000461"/>
    </source>
</evidence>
<evidence type="ECO:0000256" key="7">
    <source>
        <dbReference type="ARBA" id="ARBA00022824"/>
    </source>
</evidence>
<comment type="caution">
    <text evidence="15">The sequence shown here is derived from an EMBL/GenBank/DDBJ whole genome shotgun (WGS) entry which is preliminary data.</text>
</comment>
<dbReference type="PRINTS" id="PR00463">
    <property type="entry name" value="EP450I"/>
</dbReference>
<dbReference type="InterPro" id="IPR036396">
    <property type="entry name" value="Cyt_P450_sf"/>
</dbReference>
<dbReference type="InterPro" id="IPR001128">
    <property type="entry name" value="Cyt_P450"/>
</dbReference>
<proteinExistence type="inferred from homology"/>
<comment type="cofactor">
    <cofactor evidence="1 13">
        <name>heme</name>
        <dbReference type="ChEBI" id="CHEBI:30413"/>
    </cofactor>
</comment>
<evidence type="ECO:0000256" key="6">
    <source>
        <dbReference type="ARBA" id="ARBA00022723"/>
    </source>
</evidence>
<dbReference type="PANTHER" id="PTHR24292:SF104">
    <property type="entry name" value="CYTOCHROME P450 308A1-RELATED"/>
    <property type="match status" value="1"/>
</dbReference>
<evidence type="ECO:0000256" key="5">
    <source>
        <dbReference type="ARBA" id="ARBA00022617"/>
    </source>
</evidence>
<comment type="similarity">
    <text evidence="4 14">Belongs to the cytochrome P450 family.</text>
</comment>
<keyword evidence="8" id="KW-0492">Microsome</keyword>
<dbReference type="GO" id="GO:0004497">
    <property type="term" value="F:monooxygenase activity"/>
    <property type="evidence" value="ECO:0007669"/>
    <property type="project" value="UniProtKB-KW"/>
</dbReference>
<keyword evidence="9 14" id="KW-0560">Oxidoreductase</keyword>
<dbReference type="InterPro" id="IPR017972">
    <property type="entry name" value="Cyt_P450_CS"/>
</dbReference>
<gene>
    <name evidence="15" type="primary">Cyp6a13_0</name>
    <name evidence="15" type="ORF">Bhyg_13255</name>
</gene>
<evidence type="ECO:0000256" key="11">
    <source>
        <dbReference type="ARBA" id="ARBA00023033"/>
    </source>
</evidence>
<dbReference type="AlphaFoldDB" id="A0A9Q0RWA7"/>
<dbReference type="CDD" id="cd11056">
    <property type="entry name" value="CYP6-like"/>
    <property type="match status" value="1"/>
</dbReference>
<dbReference type="GO" id="GO:0005789">
    <property type="term" value="C:endoplasmic reticulum membrane"/>
    <property type="evidence" value="ECO:0007669"/>
    <property type="project" value="UniProtKB-SubCell"/>
</dbReference>
<dbReference type="GO" id="GO:0020037">
    <property type="term" value="F:heme binding"/>
    <property type="evidence" value="ECO:0007669"/>
    <property type="project" value="InterPro"/>
</dbReference>
<reference evidence="15" key="1">
    <citation type="submission" date="2022-07" db="EMBL/GenBank/DDBJ databases">
        <authorList>
            <person name="Trinca V."/>
            <person name="Uliana J.V.C."/>
            <person name="Torres T.T."/>
            <person name="Ward R.J."/>
            <person name="Monesi N."/>
        </authorList>
    </citation>
    <scope>NUCLEOTIDE SEQUENCE</scope>
    <source>
        <strain evidence="15">HSMRA1968</strain>
        <tissue evidence="15">Whole embryos</tissue>
    </source>
</reference>
<evidence type="ECO:0000313" key="16">
    <source>
        <dbReference type="Proteomes" id="UP001151699"/>
    </source>
</evidence>
<evidence type="ECO:0000313" key="15">
    <source>
        <dbReference type="EMBL" id="KAJ6634678.1"/>
    </source>
</evidence>
<evidence type="ECO:0000256" key="8">
    <source>
        <dbReference type="ARBA" id="ARBA00022848"/>
    </source>
</evidence>
<dbReference type="Gene3D" id="1.10.630.10">
    <property type="entry name" value="Cytochrome P450"/>
    <property type="match status" value="1"/>
</dbReference>
<sequence length="493" mass="57425">MFLFFVIALLSLSYLWLRHRYSYWERRGVKGPKPIFIFGNLFKQLTFQEHISVAHKRWHNTYNDVPYVGFYKLLQPAVMIRDPELQREVLVKSFMNFHTNDVSVPDEDVLLKANPFFSSGEEWRQSRALFGTFFSANKIRSVFPAMLKVGTEWEQYVRSFKPNSAIDAKNICSRFTTETMLRCTFSIDGKSFQEESEFLDMGKLVFSPDFITALKLMVNFFVPVLQKFIKVSTVPKVMEKRFMDIVRNQIKIRDSGSVQCEDVLQFVLNGREKYEMSEIQIAGICVGFFVEAYETSANVLSSALYQLAKHPHIQDELARRIQESLDANNNEITYDLIYKHEYLEKVALECMRIQPTFFGIQKLCTKAYQMPILPGQTEPVTIPAGTPVLVPFATVQQDPEHHNDPDFFNPERFSPEQKAQRHKSAFMPFSDGPRMCIGMHLAMFNYKMGLFQMIRNFDIKFHPSHKPFQLHPMSFFNISKDGIKLIFTPRKTV</sequence>
<dbReference type="EMBL" id="WJQU01000004">
    <property type="protein sequence ID" value="KAJ6634678.1"/>
    <property type="molecule type" value="Genomic_DNA"/>
</dbReference>
<dbReference type="Proteomes" id="UP001151699">
    <property type="component" value="Chromosome C"/>
</dbReference>
<keyword evidence="10 13" id="KW-0408">Iron</keyword>
<dbReference type="PROSITE" id="PS00086">
    <property type="entry name" value="CYTOCHROME_P450"/>
    <property type="match status" value="1"/>
</dbReference>
<keyword evidence="16" id="KW-1185">Reference proteome</keyword>
<dbReference type="GO" id="GO:0016705">
    <property type="term" value="F:oxidoreductase activity, acting on paired donors, with incorporation or reduction of molecular oxygen"/>
    <property type="evidence" value="ECO:0007669"/>
    <property type="project" value="InterPro"/>
</dbReference>
<keyword evidence="6 13" id="KW-0479">Metal-binding</keyword>
<evidence type="ECO:0000256" key="13">
    <source>
        <dbReference type="PIRSR" id="PIRSR602401-1"/>
    </source>
</evidence>
<accession>A0A9Q0RWA7</accession>
<dbReference type="InterPro" id="IPR050476">
    <property type="entry name" value="Insect_CytP450_Detox"/>
</dbReference>
<evidence type="ECO:0000256" key="3">
    <source>
        <dbReference type="ARBA" id="ARBA00004406"/>
    </source>
</evidence>
<organism evidence="15 16">
    <name type="scientific">Pseudolycoriella hygida</name>
    <dbReference type="NCBI Taxonomy" id="35572"/>
    <lineage>
        <taxon>Eukaryota</taxon>
        <taxon>Metazoa</taxon>
        <taxon>Ecdysozoa</taxon>
        <taxon>Arthropoda</taxon>
        <taxon>Hexapoda</taxon>
        <taxon>Insecta</taxon>
        <taxon>Pterygota</taxon>
        <taxon>Neoptera</taxon>
        <taxon>Endopterygota</taxon>
        <taxon>Diptera</taxon>
        <taxon>Nematocera</taxon>
        <taxon>Sciaroidea</taxon>
        <taxon>Sciaridae</taxon>
        <taxon>Pseudolycoriella</taxon>
    </lineage>
</organism>
<evidence type="ECO:0000256" key="1">
    <source>
        <dbReference type="ARBA" id="ARBA00001971"/>
    </source>
</evidence>
<keyword evidence="12" id="KW-0472">Membrane</keyword>
<keyword evidence="7" id="KW-0256">Endoplasmic reticulum</keyword>
<dbReference type="PRINTS" id="PR00385">
    <property type="entry name" value="P450"/>
</dbReference>
<dbReference type="OrthoDB" id="2789670at2759"/>
<dbReference type="SUPFAM" id="SSF48264">
    <property type="entry name" value="Cytochrome P450"/>
    <property type="match status" value="1"/>
</dbReference>
<evidence type="ECO:0000256" key="4">
    <source>
        <dbReference type="ARBA" id="ARBA00010617"/>
    </source>
</evidence>
<keyword evidence="11 14" id="KW-0503">Monooxygenase</keyword>
<evidence type="ECO:0000256" key="2">
    <source>
        <dbReference type="ARBA" id="ARBA00004174"/>
    </source>
</evidence>
<dbReference type="InterPro" id="IPR002401">
    <property type="entry name" value="Cyt_P450_E_grp-I"/>
</dbReference>
<evidence type="ECO:0000256" key="9">
    <source>
        <dbReference type="ARBA" id="ARBA00023002"/>
    </source>
</evidence>
<keyword evidence="5 13" id="KW-0349">Heme</keyword>
<evidence type="ECO:0000256" key="10">
    <source>
        <dbReference type="ARBA" id="ARBA00023004"/>
    </source>
</evidence>
<comment type="subcellular location">
    <subcellularLocation>
        <location evidence="3">Endoplasmic reticulum membrane</location>
        <topology evidence="3">Peripheral membrane protein</topology>
    </subcellularLocation>
    <subcellularLocation>
        <location evidence="2">Microsome membrane</location>
        <topology evidence="2">Peripheral membrane protein</topology>
    </subcellularLocation>
</comment>